<protein>
    <submittedName>
        <fullName evidence="1">Uncharacterized protein</fullName>
    </submittedName>
</protein>
<dbReference type="RefSeq" id="WP_253761538.1">
    <property type="nucleotide sequence ID" value="NZ_JAMZDZ010000001.1"/>
</dbReference>
<reference evidence="2" key="1">
    <citation type="journal article" date="2019" name="Int. J. Syst. Evol. Microbiol.">
        <title>The Global Catalogue of Microorganisms (GCM) 10K type strain sequencing project: providing services to taxonomists for standard genome sequencing and annotation.</title>
        <authorList>
            <consortium name="The Broad Institute Genomics Platform"/>
            <consortium name="The Broad Institute Genome Sequencing Center for Infectious Disease"/>
            <person name="Wu L."/>
            <person name="Ma J."/>
        </authorList>
    </citation>
    <scope>NUCLEOTIDE SEQUENCE [LARGE SCALE GENOMIC DNA]</scope>
    <source>
        <strain evidence="2">CGMCC 4.7289</strain>
    </source>
</reference>
<comment type="caution">
    <text evidence="1">The sequence shown here is derived from an EMBL/GenBank/DDBJ whole genome shotgun (WGS) entry which is preliminary data.</text>
</comment>
<keyword evidence="2" id="KW-1185">Reference proteome</keyword>
<name>A0ABV8LV36_9ACTN</name>
<evidence type="ECO:0000313" key="1">
    <source>
        <dbReference type="EMBL" id="MFC4134293.1"/>
    </source>
</evidence>
<gene>
    <name evidence="1" type="ORF">ACFOZ4_27095</name>
</gene>
<accession>A0ABV8LV36</accession>
<evidence type="ECO:0000313" key="2">
    <source>
        <dbReference type="Proteomes" id="UP001595816"/>
    </source>
</evidence>
<proteinExistence type="predicted"/>
<dbReference type="Proteomes" id="UP001595816">
    <property type="component" value="Unassembled WGS sequence"/>
</dbReference>
<organism evidence="1 2">
    <name type="scientific">Hamadaea flava</name>
    <dbReference type="NCBI Taxonomy" id="1742688"/>
    <lineage>
        <taxon>Bacteria</taxon>
        <taxon>Bacillati</taxon>
        <taxon>Actinomycetota</taxon>
        <taxon>Actinomycetes</taxon>
        <taxon>Micromonosporales</taxon>
        <taxon>Micromonosporaceae</taxon>
        <taxon>Hamadaea</taxon>
    </lineage>
</organism>
<dbReference type="EMBL" id="JBHSAY010000015">
    <property type="protein sequence ID" value="MFC4134293.1"/>
    <property type="molecule type" value="Genomic_DNA"/>
</dbReference>
<sequence>MRPDLALYRPHREAFDVTVEGIPVPGLHATYYSRPDSARVATVGVYRFGASEIFMAWGYADEAHCRWTAYRQPDGSWTDPHPGCPDPTLVLAALPPPFPVDHEPSVVVDRRVVSTAP</sequence>